<dbReference type="RefSeq" id="WP_042152925.1">
    <property type="nucleotide sequence ID" value="NZ_CM002803.1"/>
</dbReference>
<evidence type="ECO:0008006" key="3">
    <source>
        <dbReference type="Google" id="ProtNLM"/>
    </source>
</evidence>
<dbReference type="PATRIC" id="fig|388467.6.peg.1206"/>
<name>A0A073CEN9_PLAA1</name>
<gene>
    <name evidence="1" type="ORF">A19Y_1268</name>
</gene>
<evidence type="ECO:0000313" key="1">
    <source>
        <dbReference type="EMBL" id="KEI66342.1"/>
    </source>
</evidence>
<evidence type="ECO:0000313" key="2">
    <source>
        <dbReference type="Proteomes" id="UP000027395"/>
    </source>
</evidence>
<dbReference type="Proteomes" id="UP000027395">
    <property type="component" value="Chromosome"/>
</dbReference>
<organism evidence="1 2">
    <name type="scientific">Planktothrix agardhii (strain NIVA-CYA 126/8)</name>
    <dbReference type="NCBI Taxonomy" id="388467"/>
    <lineage>
        <taxon>Bacteria</taxon>
        <taxon>Bacillati</taxon>
        <taxon>Cyanobacteriota</taxon>
        <taxon>Cyanophyceae</taxon>
        <taxon>Oscillatoriophycideae</taxon>
        <taxon>Oscillatoriales</taxon>
        <taxon>Microcoleaceae</taxon>
        <taxon>Planktothrix</taxon>
    </lineage>
</organism>
<dbReference type="AlphaFoldDB" id="A0A073CEN9"/>
<sequence>MTSKDRLTQELKNLPDQLIDQVLDYITFIKYRHFFRLEKQPELRASLDEDWWDNLSQFTPDFLNDREQPELPPREDIFQ</sequence>
<dbReference type="STRING" id="388467.A19Y_1268"/>
<dbReference type="EMBL" id="CM002803">
    <property type="protein sequence ID" value="KEI66342.1"/>
    <property type="molecule type" value="Genomic_DNA"/>
</dbReference>
<reference evidence="1 2" key="1">
    <citation type="journal article" date="2014" name="Appl. Environ. Microbiol.">
        <title>Elucidation of insertion elements encoded on plasmids and in vitro construction of shuttle vectors from the toxic cyanobacterium Planktothrix.</title>
        <authorList>
            <person name="Christiansen G."/>
            <person name="Goesmann A."/>
            <person name="Kurmayer R."/>
        </authorList>
    </citation>
    <scope>NUCLEOTIDE SEQUENCE [LARGE SCALE GENOMIC DNA]</scope>
    <source>
        <strain evidence="1 2">NIVA-CYA 126/8</strain>
    </source>
</reference>
<proteinExistence type="predicted"/>
<dbReference type="eggNOG" id="ENOG502ZSJM">
    <property type="taxonomic scope" value="Bacteria"/>
</dbReference>
<accession>A0A073CEN9</accession>
<keyword evidence="2" id="KW-1185">Reference proteome</keyword>
<protein>
    <recommendedName>
        <fullName evidence="3">DUF2281 domain-containing protein</fullName>
    </recommendedName>
</protein>
<dbReference type="HOGENOM" id="CLU_2602990_0_0_3"/>